<feature type="domain" description="5'-3' exonuclease" evidence="18">
    <location>
        <begin position="15"/>
        <end position="275"/>
    </location>
</feature>
<dbReference type="FunFam" id="1.20.1060.10:FF:000001">
    <property type="entry name" value="DNA polymerase I"/>
    <property type="match status" value="1"/>
</dbReference>
<evidence type="ECO:0000256" key="7">
    <source>
        <dbReference type="ARBA" id="ARBA00022722"/>
    </source>
</evidence>
<dbReference type="InterPro" id="IPR020046">
    <property type="entry name" value="5-3_exonucl_a-hlix_arch_N"/>
</dbReference>
<dbReference type="GO" id="GO:0008408">
    <property type="term" value="F:3'-5' exonuclease activity"/>
    <property type="evidence" value="ECO:0007669"/>
    <property type="project" value="UniProtKB-UniRule"/>
</dbReference>
<dbReference type="InterPro" id="IPR043502">
    <property type="entry name" value="DNA/RNA_pol_sf"/>
</dbReference>
<dbReference type="CDD" id="cd08637">
    <property type="entry name" value="DNA_pol_A_pol_I_C"/>
    <property type="match status" value="1"/>
</dbReference>
<dbReference type="SUPFAM" id="SSF88723">
    <property type="entry name" value="PIN domain-like"/>
    <property type="match status" value="1"/>
</dbReference>
<dbReference type="InterPro" id="IPR002562">
    <property type="entry name" value="3'-5'_exonuclease_dom"/>
</dbReference>
<evidence type="ECO:0000256" key="2">
    <source>
        <dbReference type="ARBA" id="ARBA00012417"/>
    </source>
</evidence>
<evidence type="ECO:0000256" key="10">
    <source>
        <dbReference type="ARBA" id="ARBA00022839"/>
    </source>
</evidence>
<keyword evidence="10 16" id="KW-0269">Exonuclease</keyword>
<evidence type="ECO:0000256" key="13">
    <source>
        <dbReference type="ARBA" id="ARBA00023204"/>
    </source>
</evidence>
<dbReference type="FunFam" id="1.10.150.20:FF:000002">
    <property type="entry name" value="DNA polymerase I"/>
    <property type="match status" value="1"/>
</dbReference>
<evidence type="ECO:0000256" key="3">
    <source>
        <dbReference type="ARBA" id="ARBA00020311"/>
    </source>
</evidence>
<dbReference type="Gene3D" id="3.30.70.370">
    <property type="match status" value="1"/>
</dbReference>
<dbReference type="GO" id="GO:0006261">
    <property type="term" value="P:DNA-templated DNA replication"/>
    <property type="evidence" value="ECO:0007669"/>
    <property type="project" value="UniProtKB-UniRule"/>
</dbReference>
<dbReference type="FunFam" id="1.10.150.20:FF:000003">
    <property type="entry name" value="DNA polymerase I"/>
    <property type="match status" value="1"/>
</dbReference>
<dbReference type="InterPro" id="IPR029060">
    <property type="entry name" value="PIN-like_dom_sf"/>
</dbReference>
<dbReference type="GO" id="GO:0003887">
    <property type="term" value="F:DNA-directed DNA polymerase activity"/>
    <property type="evidence" value="ECO:0007669"/>
    <property type="project" value="UniProtKB-UniRule"/>
</dbReference>
<dbReference type="SMART" id="SM00475">
    <property type="entry name" value="53EXOc"/>
    <property type="match status" value="1"/>
</dbReference>
<feature type="domain" description="3'-5' exonuclease" evidence="17">
    <location>
        <begin position="340"/>
        <end position="532"/>
    </location>
</feature>
<dbReference type="PRINTS" id="PR00868">
    <property type="entry name" value="DNAPOLI"/>
</dbReference>
<dbReference type="InterPro" id="IPR002298">
    <property type="entry name" value="DNA_polymerase_A"/>
</dbReference>
<dbReference type="PANTHER" id="PTHR10133">
    <property type="entry name" value="DNA POLYMERASE I"/>
    <property type="match status" value="1"/>
</dbReference>
<dbReference type="CDD" id="cd09859">
    <property type="entry name" value="PIN_53EXO"/>
    <property type="match status" value="1"/>
</dbReference>
<dbReference type="GO" id="GO:0008409">
    <property type="term" value="F:5'-3' exonuclease activity"/>
    <property type="evidence" value="ECO:0007669"/>
    <property type="project" value="UniProtKB-UniRule"/>
</dbReference>
<dbReference type="PROSITE" id="PS00447">
    <property type="entry name" value="DNA_POLYMERASE_A"/>
    <property type="match status" value="1"/>
</dbReference>
<dbReference type="EMBL" id="CP064936">
    <property type="protein sequence ID" value="QQA00616.1"/>
    <property type="molecule type" value="Genomic_DNA"/>
</dbReference>
<dbReference type="SUPFAM" id="SSF47807">
    <property type="entry name" value="5' to 3' exonuclease, C-terminal subdomain"/>
    <property type="match status" value="1"/>
</dbReference>
<proteinExistence type="inferred from homology"/>
<evidence type="ECO:0000256" key="15">
    <source>
        <dbReference type="NCBIfam" id="TIGR00593"/>
    </source>
</evidence>
<keyword evidence="8 16" id="KW-0227">DNA damage</keyword>
<keyword evidence="4 16" id="KW-0808">Transferase</keyword>
<accession>A0A7T3RCG7</accession>
<dbReference type="SUPFAM" id="SSF56672">
    <property type="entry name" value="DNA/RNA polymerases"/>
    <property type="match status" value="1"/>
</dbReference>
<dbReference type="SMART" id="SM00482">
    <property type="entry name" value="POLAc"/>
    <property type="match status" value="1"/>
</dbReference>
<dbReference type="Gene3D" id="1.10.150.20">
    <property type="entry name" value="5' to 3' exonuclease, C-terminal subdomain"/>
    <property type="match status" value="2"/>
</dbReference>
<sequence>METKNTPTADFSEADTVYILDSYGLIYRAYFALINHPLTNISGQNISAVVIFFRNLKALLSKYKPSFLAAAFDSRTPTFRHEMYAEYKATRQKTPEDLHAQVPWIEEILNSLGVPVLRADGFEADDIIASVAEKCRKEKRPCRILSGDKDLLQLVDAHCKEMQPDKANGGWLTDGTEEVIQKWGLGPEKILDYLSLTGDSADNIPGVKGVGDKTALKLLSQYQTLDGIYAHADEIKGALGEKIRAGKEDAYFSKKLITLRTDVPVAINFDDFTTDNLNYAAAAELLKKFGALAVAKSYATAETDAAPNAKSSPSQNVQNIQQNTEAEQVAVPIKKNSGNYRAVTNIAELKKFIDETLESSEKTVAFDTETDSLNAHEANLVGFSLCTKTGEAVYIPVILPGGMFAPETIEKRAALEQISRILKSPGMTLVMHNGKFDLEVLATNGLSEEPECRIADTMIAAWILDPGATGKSPYGLEYLSEKILGLAGIEFADIVKKGQTFADVPLEQAFSYGAEDADFTWQLWNYYSVKIREAGLEKLFFETEMKILPILAKMERSGIHLDKKTLEEYSVELAADIEKMKAKIYEEVGHEFNIASTKQLQTVLFEERNLVPGKKTKTGYSTDTAVLEELAERTSDPVPQAILDYRSYTKLQSTYVETLPRLTDRNARIHTSFLQTGTATGRLSSKDPNLQNIPVRNEAGRRIRSAFTAVPGTVLISADYAQIELVVLAHLSGDKNLSKAFIDGTDVHKSTAALIYGISPEEVTPQMRRFAKTVNFGVMYGMSAFRLSNELGISRTEAKNFIDQYFATYADVKAFIAKTIEKAQQNGYVETITGRRRQTADINSKNKLIQQAAQRIAINTPIQGSAADIVKTAMISVDEAIKKTHSPLKMLLQVHDELIFECPDDSTTVENAVSLIKNCMENAIKLKVPLRVSIETGTNWGEFH</sequence>
<dbReference type="SMART" id="SM00279">
    <property type="entry name" value="HhH2"/>
    <property type="match status" value="1"/>
</dbReference>
<dbReference type="SMART" id="SM00474">
    <property type="entry name" value="35EXOc"/>
    <property type="match status" value="1"/>
</dbReference>
<evidence type="ECO:0000256" key="1">
    <source>
        <dbReference type="ARBA" id="ARBA00007705"/>
    </source>
</evidence>
<dbReference type="Gene3D" id="1.20.1060.10">
    <property type="entry name" value="Taq DNA Polymerase, Chain T, domain 4"/>
    <property type="match status" value="1"/>
</dbReference>
<reference evidence="20 21" key="1">
    <citation type="submission" date="2020-11" db="EMBL/GenBank/DDBJ databases">
        <title>Treponema Peruensis nv. sp., first commensal Treponema isolated from human feces.</title>
        <authorList>
            <person name="Belkhou C."/>
            <person name="Raes J."/>
        </authorList>
    </citation>
    <scope>NUCLEOTIDE SEQUENCE [LARGE SCALE GENOMIC DNA]</scope>
    <source>
        <strain evidence="20 21">RCC2812</strain>
    </source>
</reference>
<comment type="catalytic activity">
    <reaction evidence="14 16">
        <text>DNA(n) + a 2'-deoxyribonucleoside 5'-triphosphate = DNA(n+1) + diphosphate</text>
        <dbReference type="Rhea" id="RHEA:22508"/>
        <dbReference type="Rhea" id="RHEA-COMP:17339"/>
        <dbReference type="Rhea" id="RHEA-COMP:17340"/>
        <dbReference type="ChEBI" id="CHEBI:33019"/>
        <dbReference type="ChEBI" id="CHEBI:61560"/>
        <dbReference type="ChEBI" id="CHEBI:173112"/>
        <dbReference type="EC" id="2.7.7.7"/>
    </reaction>
</comment>
<dbReference type="InterPro" id="IPR008918">
    <property type="entry name" value="HhH2"/>
</dbReference>
<dbReference type="SUPFAM" id="SSF53098">
    <property type="entry name" value="Ribonuclease H-like"/>
    <property type="match status" value="1"/>
</dbReference>
<feature type="domain" description="DNA-directed DNA polymerase family A palm" evidence="19">
    <location>
        <begin position="700"/>
        <end position="906"/>
    </location>
</feature>
<evidence type="ECO:0000313" key="21">
    <source>
        <dbReference type="Proteomes" id="UP000595224"/>
    </source>
</evidence>
<evidence type="ECO:0000256" key="4">
    <source>
        <dbReference type="ARBA" id="ARBA00022679"/>
    </source>
</evidence>
<evidence type="ECO:0000256" key="11">
    <source>
        <dbReference type="ARBA" id="ARBA00022932"/>
    </source>
</evidence>
<dbReference type="Pfam" id="PF01612">
    <property type="entry name" value="DNA_pol_A_exo1"/>
    <property type="match status" value="1"/>
</dbReference>
<evidence type="ECO:0000256" key="14">
    <source>
        <dbReference type="ARBA" id="ARBA00049244"/>
    </source>
</evidence>
<dbReference type="InterPro" id="IPR036279">
    <property type="entry name" value="5-3_exonuclease_C_sf"/>
</dbReference>
<dbReference type="GO" id="GO:0006302">
    <property type="term" value="P:double-strand break repair"/>
    <property type="evidence" value="ECO:0007669"/>
    <property type="project" value="TreeGrafter"/>
</dbReference>
<keyword evidence="11 16" id="KW-0239">DNA-directed DNA polymerase</keyword>
<dbReference type="PANTHER" id="PTHR10133:SF27">
    <property type="entry name" value="DNA POLYMERASE NU"/>
    <property type="match status" value="1"/>
</dbReference>
<dbReference type="AlphaFoldDB" id="A0A7T3RCG7"/>
<dbReference type="Gene3D" id="3.40.50.1010">
    <property type="entry name" value="5'-nuclease"/>
    <property type="match status" value="1"/>
</dbReference>
<dbReference type="GO" id="GO:0003677">
    <property type="term" value="F:DNA binding"/>
    <property type="evidence" value="ECO:0007669"/>
    <property type="project" value="UniProtKB-UniRule"/>
</dbReference>
<dbReference type="Pfam" id="PF01367">
    <property type="entry name" value="5_3_exonuc"/>
    <property type="match status" value="1"/>
</dbReference>
<evidence type="ECO:0000259" key="19">
    <source>
        <dbReference type="SMART" id="SM00482"/>
    </source>
</evidence>
<dbReference type="EC" id="2.7.7.7" evidence="2 15"/>
<dbReference type="InterPro" id="IPR012337">
    <property type="entry name" value="RNaseH-like_sf"/>
</dbReference>
<evidence type="ECO:0000256" key="9">
    <source>
        <dbReference type="ARBA" id="ARBA00022801"/>
    </source>
</evidence>
<protein>
    <recommendedName>
        <fullName evidence="3 15">DNA polymerase I</fullName>
        <ecNumber evidence="2 15">2.7.7.7</ecNumber>
    </recommendedName>
</protein>
<dbReference type="InterPro" id="IPR020045">
    <property type="entry name" value="DNA_polI_H3TH"/>
</dbReference>
<comment type="similarity">
    <text evidence="1 16">Belongs to the DNA polymerase type-A family.</text>
</comment>
<dbReference type="InterPro" id="IPR001098">
    <property type="entry name" value="DNA-dir_DNA_pol_A_palm_dom"/>
</dbReference>
<evidence type="ECO:0000256" key="12">
    <source>
        <dbReference type="ARBA" id="ARBA00023125"/>
    </source>
</evidence>
<keyword evidence="7" id="KW-0540">Nuclease</keyword>
<evidence type="ECO:0000256" key="16">
    <source>
        <dbReference type="RuleBase" id="RU004460"/>
    </source>
</evidence>
<dbReference type="CDD" id="cd09898">
    <property type="entry name" value="H3TH_53EXO"/>
    <property type="match status" value="1"/>
</dbReference>
<dbReference type="Gene3D" id="3.30.420.10">
    <property type="entry name" value="Ribonuclease H-like superfamily/Ribonuclease H"/>
    <property type="match status" value="1"/>
</dbReference>
<dbReference type="CDD" id="cd06139">
    <property type="entry name" value="DNA_polA_I_Ecoli_like_exo"/>
    <property type="match status" value="1"/>
</dbReference>
<keyword evidence="13 16" id="KW-0234">DNA repair</keyword>
<evidence type="ECO:0000313" key="20">
    <source>
        <dbReference type="EMBL" id="QQA00616.1"/>
    </source>
</evidence>
<keyword evidence="21" id="KW-1185">Reference proteome</keyword>
<evidence type="ECO:0000256" key="5">
    <source>
        <dbReference type="ARBA" id="ARBA00022695"/>
    </source>
</evidence>
<dbReference type="RefSeq" id="WP_198442330.1">
    <property type="nucleotide sequence ID" value="NZ_CBCSHE010000014.1"/>
</dbReference>
<evidence type="ECO:0000259" key="17">
    <source>
        <dbReference type="SMART" id="SM00474"/>
    </source>
</evidence>
<keyword evidence="5 16" id="KW-0548">Nucleotidyltransferase</keyword>
<dbReference type="Pfam" id="PF00476">
    <property type="entry name" value="DNA_pol_A"/>
    <property type="match status" value="1"/>
</dbReference>
<dbReference type="InterPro" id="IPR018320">
    <property type="entry name" value="DNA_polymerase_1"/>
</dbReference>
<keyword evidence="12 16" id="KW-0238">DNA-binding</keyword>
<dbReference type="InterPro" id="IPR019760">
    <property type="entry name" value="DNA-dir_DNA_pol_A_CS"/>
</dbReference>
<dbReference type="Pfam" id="PF02739">
    <property type="entry name" value="5_3_exonuc_N"/>
    <property type="match status" value="1"/>
</dbReference>
<name>A0A7T3RCG7_9SPIR</name>
<organism evidence="20 21">
    <name type="scientific">Treponema peruense</name>
    <dbReference type="NCBI Taxonomy" id="2787628"/>
    <lineage>
        <taxon>Bacteria</taxon>
        <taxon>Pseudomonadati</taxon>
        <taxon>Spirochaetota</taxon>
        <taxon>Spirochaetia</taxon>
        <taxon>Spirochaetales</taxon>
        <taxon>Treponemataceae</taxon>
        <taxon>Treponema</taxon>
    </lineage>
</organism>
<dbReference type="InterPro" id="IPR002421">
    <property type="entry name" value="5-3_exonuclease"/>
</dbReference>
<comment type="function">
    <text evidence="16">In addition to polymerase activity, this DNA polymerase exhibits 3'-5' and 5'-3' exonuclease activity.</text>
</comment>
<gene>
    <name evidence="16 20" type="primary">polA</name>
    <name evidence="20" type="ORF">IWA51_10150</name>
</gene>
<dbReference type="Proteomes" id="UP000595224">
    <property type="component" value="Chromosome"/>
</dbReference>
<keyword evidence="9 16" id="KW-0378">Hydrolase</keyword>
<dbReference type="KEGG" id="tper:IWA51_10150"/>
<dbReference type="NCBIfam" id="NF004397">
    <property type="entry name" value="PRK05755.1"/>
    <property type="match status" value="1"/>
</dbReference>
<keyword evidence="6 16" id="KW-0235">DNA replication</keyword>
<evidence type="ECO:0000256" key="6">
    <source>
        <dbReference type="ARBA" id="ARBA00022705"/>
    </source>
</evidence>
<dbReference type="InterPro" id="IPR036397">
    <property type="entry name" value="RNaseH_sf"/>
</dbReference>
<evidence type="ECO:0000259" key="18">
    <source>
        <dbReference type="SMART" id="SM00475"/>
    </source>
</evidence>
<dbReference type="NCBIfam" id="TIGR00593">
    <property type="entry name" value="pola"/>
    <property type="match status" value="1"/>
</dbReference>
<evidence type="ECO:0000256" key="8">
    <source>
        <dbReference type="ARBA" id="ARBA00022763"/>
    </source>
</evidence>